<dbReference type="RefSeq" id="WP_055548906.1">
    <property type="nucleotide sequence ID" value="NZ_CP023699.1"/>
</dbReference>
<dbReference type="OrthoDB" id="9989497at2"/>
<protein>
    <submittedName>
        <fullName evidence="1">Uncharacterized protein</fullName>
    </submittedName>
</protein>
<gene>
    <name evidence="1" type="ORF">CP970_22790</name>
</gene>
<dbReference type="KEGG" id="ska:CP970_22790"/>
<dbReference type="Proteomes" id="UP000325529">
    <property type="component" value="Chromosome"/>
</dbReference>
<sequence length="160" mass="17540">MTYAPNRLPMKEFASGARSFIGVLQDAFLRDEDLTNDLDAVLGASAGPTGLAGAKSQLRQRRKVFSWRPPRPGSETVAEVGRRVTRLDRILVRLVGIAREREWKPPYPDVAEAIALAEGVRAKQQRPVGELVADRDHLRRLAMAASGLLDLLADDEGVGE</sequence>
<accession>A0A5J6GJR0</accession>
<proteinExistence type="predicted"/>
<name>A0A5J6GJR0_STRKN</name>
<evidence type="ECO:0000313" key="1">
    <source>
        <dbReference type="EMBL" id="QEU93366.1"/>
    </source>
</evidence>
<dbReference type="EMBL" id="CP023699">
    <property type="protein sequence ID" value="QEU93366.1"/>
    <property type="molecule type" value="Genomic_DNA"/>
</dbReference>
<dbReference type="AlphaFoldDB" id="A0A5J6GJR0"/>
<keyword evidence="2" id="KW-1185">Reference proteome</keyword>
<evidence type="ECO:0000313" key="2">
    <source>
        <dbReference type="Proteomes" id="UP000325529"/>
    </source>
</evidence>
<organism evidence="1 2">
    <name type="scientific">Streptomyces kanamyceticus</name>
    <dbReference type="NCBI Taxonomy" id="1967"/>
    <lineage>
        <taxon>Bacteria</taxon>
        <taxon>Bacillati</taxon>
        <taxon>Actinomycetota</taxon>
        <taxon>Actinomycetes</taxon>
        <taxon>Kitasatosporales</taxon>
        <taxon>Streptomycetaceae</taxon>
        <taxon>Streptomyces</taxon>
    </lineage>
</organism>
<reference evidence="1 2" key="1">
    <citation type="submission" date="2017-09" db="EMBL/GenBank/DDBJ databases">
        <authorList>
            <person name="Lee N."/>
            <person name="Cho B.-K."/>
        </authorList>
    </citation>
    <scope>NUCLEOTIDE SEQUENCE [LARGE SCALE GENOMIC DNA]</scope>
    <source>
        <strain evidence="1 2">ATCC 12853</strain>
    </source>
</reference>